<dbReference type="Pfam" id="PF07331">
    <property type="entry name" value="TctB"/>
    <property type="match status" value="1"/>
</dbReference>
<dbReference type="EMBL" id="JANAFB010000011">
    <property type="protein sequence ID" value="MCP3425581.1"/>
    <property type="molecule type" value="Genomic_DNA"/>
</dbReference>
<dbReference type="RefSeq" id="WP_254165857.1">
    <property type="nucleotide sequence ID" value="NZ_JANAFB010000011.1"/>
</dbReference>
<keyword evidence="2" id="KW-0812">Transmembrane</keyword>
<reference evidence="4" key="1">
    <citation type="submission" date="2022-06" db="EMBL/GenBank/DDBJ databases">
        <title>Rothia sp. isolated from sandalwood seedling.</title>
        <authorList>
            <person name="Tuikhar N."/>
            <person name="Kirdat K."/>
            <person name="Thorat V."/>
            <person name="Swetha P."/>
            <person name="Padma S."/>
            <person name="Sundararaj R."/>
            <person name="Yadav A."/>
        </authorList>
    </citation>
    <scope>NUCLEOTIDE SEQUENCE</scope>
    <source>
        <strain evidence="4">AR01</strain>
    </source>
</reference>
<feature type="transmembrane region" description="Helical" evidence="2">
    <location>
        <begin position="149"/>
        <end position="171"/>
    </location>
</feature>
<proteinExistence type="predicted"/>
<name>A0A9X2HH25_9MICC</name>
<protein>
    <submittedName>
        <fullName evidence="4">Tripartite tricarboxylate transporter TctB family protein</fullName>
    </submittedName>
</protein>
<accession>A0A9X2HH25</accession>
<keyword evidence="5" id="KW-1185">Reference proteome</keyword>
<evidence type="ECO:0000259" key="3">
    <source>
        <dbReference type="Pfam" id="PF07331"/>
    </source>
</evidence>
<feature type="transmembrane region" description="Helical" evidence="2">
    <location>
        <begin position="60"/>
        <end position="84"/>
    </location>
</feature>
<feature type="transmembrane region" description="Helical" evidence="2">
    <location>
        <begin position="105"/>
        <end position="137"/>
    </location>
</feature>
<evidence type="ECO:0000256" key="1">
    <source>
        <dbReference type="SAM" id="MobiDB-lite"/>
    </source>
</evidence>
<evidence type="ECO:0000313" key="4">
    <source>
        <dbReference type="EMBL" id="MCP3425581.1"/>
    </source>
</evidence>
<gene>
    <name evidence="4" type="ORF">NBM05_06020</name>
</gene>
<dbReference type="Proteomes" id="UP001139502">
    <property type="component" value="Unassembled WGS sequence"/>
</dbReference>
<evidence type="ECO:0000256" key="2">
    <source>
        <dbReference type="SAM" id="Phobius"/>
    </source>
</evidence>
<feature type="region of interest" description="Disordered" evidence="1">
    <location>
        <begin position="1"/>
        <end position="20"/>
    </location>
</feature>
<keyword evidence="2" id="KW-0472">Membrane</keyword>
<feature type="transmembrane region" description="Helical" evidence="2">
    <location>
        <begin position="27"/>
        <end position="48"/>
    </location>
</feature>
<dbReference type="AlphaFoldDB" id="A0A9X2HH25"/>
<sequence>MTEHPAASHAAAPPGTEPGTSSSSRGALVIAALILLLAVYLTVGLITMDVPDSAQPPGPRFYPLILTVGAYLLAALLALGALRGGSPSARTSAGARGAPTGDTRALLLAIGAFLAFIVILVPLGWLLSATLLFWAIAASIGSTRKLFDLGVSLVVSAAVQVAFSLGLGLNLPPGILGGIF</sequence>
<comment type="caution">
    <text evidence="4">The sequence shown here is derived from an EMBL/GenBank/DDBJ whole genome shotgun (WGS) entry which is preliminary data.</text>
</comment>
<feature type="domain" description="DUF1468" evidence="3">
    <location>
        <begin position="29"/>
        <end position="172"/>
    </location>
</feature>
<evidence type="ECO:0000313" key="5">
    <source>
        <dbReference type="Proteomes" id="UP001139502"/>
    </source>
</evidence>
<feature type="compositionally biased region" description="Low complexity" evidence="1">
    <location>
        <begin position="1"/>
        <end position="14"/>
    </location>
</feature>
<keyword evidence="2" id="KW-1133">Transmembrane helix</keyword>
<dbReference type="InterPro" id="IPR009936">
    <property type="entry name" value="DUF1468"/>
</dbReference>
<organism evidence="4 5">
    <name type="scientific">Rothia santali</name>
    <dbReference type="NCBI Taxonomy" id="2949643"/>
    <lineage>
        <taxon>Bacteria</taxon>
        <taxon>Bacillati</taxon>
        <taxon>Actinomycetota</taxon>
        <taxon>Actinomycetes</taxon>
        <taxon>Micrococcales</taxon>
        <taxon>Micrococcaceae</taxon>
        <taxon>Rothia</taxon>
    </lineage>
</organism>